<feature type="region of interest" description="Disordered" evidence="4">
    <location>
        <begin position="325"/>
        <end position="376"/>
    </location>
</feature>
<dbReference type="InterPro" id="IPR057544">
    <property type="entry name" value="Beta-prop_SPT8"/>
</dbReference>
<dbReference type="Proteomes" id="UP000053257">
    <property type="component" value="Unassembled WGS sequence"/>
</dbReference>
<feature type="region of interest" description="Disordered" evidence="4">
    <location>
        <begin position="1"/>
        <end position="99"/>
    </location>
</feature>
<dbReference type="PANTHER" id="PTHR19848:SF8">
    <property type="entry name" value="F-BOX AND WD REPEAT DOMAIN CONTAINING 7"/>
    <property type="match status" value="1"/>
</dbReference>
<gene>
    <name evidence="6" type="ORF">PHLGIDRAFT_29015</name>
</gene>
<dbReference type="HOGENOM" id="CLU_010934_1_1_1"/>
<dbReference type="InterPro" id="IPR001680">
    <property type="entry name" value="WD40_rpt"/>
</dbReference>
<evidence type="ECO:0000256" key="4">
    <source>
        <dbReference type="SAM" id="MobiDB-lite"/>
    </source>
</evidence>
<evidence type="ECO:0000313" key="6">
    <source>
        <dbReference type="EMBL" id="KIP09536.1"/>
    </source>
</evidence>
<dbReference type="InterPro" id="IPR015943">
    <property type="entry name" value="WD40/YVTN_repeat-like_dom_sf"/>
</dbReference>
<feature type="compositionally biased region" description="Polar residues" evidence="4">
    <location>
        <begin position="73"/>
        <end position="88"/>
    </location>
</feature>
<dbReference type="AlphaFoldDB" id="A0A0C3S2J6"/>
<evidence type="ECO:0000256" key="1">
    <source>
        <dbReference type="ARBA" id="ARBA00022574"/>
    </source>
</evidence>
<protein>
    <recommendedName>
        <fullName evidence="5">Transcription factor spt8 beta-propeller domain-containing protein</fullName>
    </recommendedName>
</protein>
<dbReference type="EMBL" id="KN840465">
    <property type="protein sequence ID" value="KIP09536.1"/>
    <property type="molecule type" value="Genomic_DNA"/>
</dbReference>
<feature type="compositionally biased region" description="Acidic residues" evidence="4">
    <location>
        <begin position="40"/>
        <end position="63"/>
    </location>
</feature>
<dbReference type="Gene3D" id="2.130.10.10">
    <property type="entry name" value="YVTN repeat-like/Quinoprotein amine dehydrogenase"/>
    <property type="match status" value="2"/>
</dbReference>
<evidence type="ECO:0000259" key="5">
    <source>
        <dbReference type="Pfam" id="PF23798"/>
    </source>
</evidence>
<sequence>MDSEEETLDDLQFDGSSDEADIDEDILGALEDTLKAEASDAAEDSDTEGSDNDSDDDEDDDDERVQRALPMSTDPSQGFSSELYSPTVRSPVPRQRSLSPAGIRKTRLLSNLKWPRSFTVEAICAIPHPAPTHCLASSLCLTHLLTGSDDGYIRDYDIFTGVNGKVFLTAPQRHHCGVMEGLMKAASIRCWWENPAQINPMASPMEETPLCAPYSLAMHSDALWSLAGTEDGHINLFTLRHEPGRLCFVFPGHRGPVSGLSIQHDEKGFFSAGWNGEAMQWDLNTGQHVRTFTSHGAQLTSIGVRPLESDYTGVIPWIDQRKHTAIVPPSSGNRLKQEDTGDFSTQPIDRSRVQPPHQDDGEKSDYDPLFDEDPDADGDMNMQLIAQLPPHMQPNGLVAAPPVPLNPPPIEPRSLAHSSVAAPANAPPLLDPVTYCSFSPDILMTAAIDGQVMLWDRRIHSPGQGVGRLPMAEKTRPWCVSACWSADGSQIYVGRRNAIIDVWDVRLTGQAHKGTPRTLKTLRNPALSGDVSCVVAFPDGRHLACASNDNIRLWNVAEAGEPDAFGKMKSGVQFKIIPGHHGGIISQMLVDRQARFLISASSNRGWHGESTKTVFVHEVKNIW</sequence>
<evidence type="ECO:0000256" key="2">
    <source>
        <dbReference type="ARBA" id="ARBA00022737"/>
    </source>
</evidence>
<dbReference type="SMART" id="SM00320">
    <property type="entry name" value="WD40"/>
    <property type="match status" value="6"/>
</dbReference>
<name>A0A0C3S2J6_PHLG1</name>
<dbReference type="PANTHER" id="PTHR19848">
    <property type="entry name" value="WD40 REPEAT PROTEIN"/>
    <property type="match status" value="1"/>
</dbReference>
<feature type="compositionally biased region" description="Basic and acidic residues" evidence="4">
    <location>
        <begin position="349"/>
        <end position="366"/>
    </location>
</feature>
<feature type="domain" description="Transcription factor spt8 beta-propeller" evidence="5">
    <location>
        <begin position="441"/>
        <end position="619"/>
    </location>
</feature>
<evidence type="ECO:0000256" key="3">
    <source>
        <dbReference type="PROSITE-ProRule" id="PRU00221"/>
    </source>
</evidence>
<reference evidence="6 7" key="1">
    <citation type="journal article" date="2014" name="PLoS Genet.">
        <title>Analysis of the Phlebiopsis gigantea genome, transcriptome and secretome provides insight into its pioneer colonization strategies of wood.</title>
        <authorList>
            <person name="Hori C."/>
            <person name="Ishida T."/>
            <person name="Igarashi K."/>
            <person name="Samejima M."/>
            <person name="Suzuki H."/>
            <person name="Master E."/>
            <person name="Ferreira P."/>
            <person name="Ruiz-Duenas F.J."/>
            <person name="Held B."/>
            <person name="Canessa P."/>
            <person name="Larrondo L.F."/>
            <person name="Schmoll M."/>
            <person name="Druzhinina I.S."/>
            <person name="Kubicek C.P."/>
            <person name="Gaskell J.A."/>
            <person name="Kersten P."/>
            <person name="St John F."/>
            <person name="Glasner J."/>
            <person name="Sabat G."/>
            <person name="Splinter BonDurant S."/>
            <person name="Syed K."/>
            <person name="Yadav J."/>
            <person name="Mgbeahuruike A.C."/>
            <person name="Kovalchuk A."/>
            <person name="Asiegbu F.O."/>
            <person name="Lackner G."/>
            <person name="Hoffmeister D."/>
            <person name="Rencoret J."/>
            <person name="Gutierrez A."/>
            <person name="Sun H."/>
            <person name="Lindquist E."/>
            <person name="Barry K."/>
            <person name="Riley R."/>
            <person name="Grigoriev I.V."/>
            <person name="Henrissat B."/>
            <person name="Kues U."/>
            <person name="Berka R.M."/>
            <person name="Martinez A.T."/>
            <person name="Covert S.F."/>
            <person name="Blanchette R.A."/>
            <person name="Cullen D."/>
        </authorList>
    </citation>
    <scope>NUCLEOTIDE SEQUENCE [LARGE SCALE GENOMIC DNA]</scope>
    <source>
        <strain evidence="6 7">11061_1 CR5-6</strain>
    </source>
</reference>
<keyword evidence="7" id="KW-1185">Reference proteome</keyword>
<dbReference type="SUPFAM" id="SSF50978">
    <property type="entry name" value="WD40 repeat-like"/>
    <property type="match status" value="1"/>
</dbReference>
<dbReference type="InterPro" id="IPR036322">
    <property type="entry name" value="WD40_repeat_dom_sf"/>
</dbReference>
<feature type="domain" description="Transcription factor spt8 beta-propeller" evidence="5">
    <location>
        <begin position="124"/>
        <end position="309"/>
    </location>
</feature>
<dbReference type="STRING" id="745531.A0A0C3S2J6"/>
<dbReference type="Pfam" id="PF23798">
    <property type="entry name" value="Beta-prop_SPT8"/>
    <property type="match status" value="2"/>
</dbReference>
<proteinExistence type="predicted"/>
<dbReference type="OrthoDB" id="10260946at2759"/>
<keyword evidence="2" id="KW-0677">Repeat</keyword>
<keyword evidence="1 3" id="KW-0853">WD repeat</keyword>
<dbReference type="PROSITE" id="PS50082">
    <property type="entry name" value="WD_REPEATS_2"/>
    <property type="match status" value="1"/>
</dbReference>
<evidence type="ECO:0000313" key="7">
    <source>
        <dbReference type="Proteomes" id="UP000053257"/>
    </source>
</evidence>
<accession>A0A0C3S2J6</accession>
<organism evidence="6 7">
    <name type="scientific">Phlebiopsis gigantea (strain 11061_1 CR5-6)</name>
    <name type="common">White-rot fungus</name>
    <name type="synonym">Peniophora gigantea</name>
    <dbReference type="NCBI Taxonomy" id="745531"/>
    <lineage>
        <taxon>Eukaryota</taxon>
        <taxon>Fungi</taxon>
        <taxon>Dikarya</taxon>
        <taxon>Basidiomycota</taxon>
        <taxon>Agaricomycotina</taxon>
        <taxon>Agaricomycetes</taxon>
        <taxon>Polyporales</taxon>
        <taxon>Phanerochaetaceae</taxon>
        <taxon>Phlebiopsis</taxon>
    </lineage>
</organism>
<feature type="repeat" description="WD" evidence="3">
    <location>
        <begin position="250"/>
        <end position="291"/>
    </location>
</feature>
<feature type="compositionally biased region" description="Acidic residues" evidence="4">
    <location>
        <begin position="1"/>
        <end position="26"/>
    </location>
</feature>